<gene>
    <name evidence="2" type="ORF">APQ14_10220</name>
</gene>
<keyword evidence="1" id="KW-0812">Transmembrane</keyword>
<evidence type="ECO:0000313" key="3">
    <source>
        <dbReference type="Proteomes" id="UP000057389"/>
    </source>
</evidence>
<evidence type="ECO:0000256" key="1">
    <source>
        <dbReference type="SAM" id="Phobius"/>
    </source>
</evidence>
<keyword evidence="1" id="KW-1133">Transmembrane helix</keyword>
<proteinExistence type="predicted"/>
<dbReference type="EMBL" id="LMXU01000022">
    <property type="protein sequence ID" value="KWU00470.1"/>
    <property type="molecule type" value="Genomic_DNA"/>
</dbReference>
<dbReference type="NCBIfam" id="TIGR02532">
    <property type="entry name" value="IV_pilin_GFxxxE"/>
    <property type="match status" value="1"/>
</dbReference>
<evidence type="ECO:0000313" key="2">
    <source>
        <dbReference type="EMBL" id="KWU00470.1"/>
    </source>
</evidence>
<protein>
    <submittedName>
        <fullName evidence="2">Type IV pilin</fullName>
    </submittedName>
</protein>
<keyword evidence="3" id="KW-1185">Reference proteome</keyword>
<sequence length="136" mass="15207">MICRQKGFNLIEVLISFLLIGVGALGLIKLQTYVEQKSDFAIQSVEALHLAENKLEGFRTRGASAALSSITPTDFITDIVDGEDHTHVKYQLDWTVTSRLSGALKTIQMTSSWQDRFGEDQSITLDTMISKYSEFD</sequence>
<organism evidence="2 3">
    <name type="scientific">Vibrio toranzoniae</name>
    <dbReference type="NCBI Taxonomy" id="1194427"/>
    <lineage>
        <taxon>Bacteria</taxon>
        <taxon>Pseudomonadati</taxon>
        <taxon>Pseudomonadota</taxon>
        <taxon>Gammaproteobacteria</taxon>
        <taxon>Vibrionales</taxon>
        <taxon>Vibrionaceae</taxon>
        <taxon>Vibrio</taxon>
    </lineage>
</organism>
<dbReference type="InterPro" id="IPR012902">
    <property type="entry name" value="N_methyl_site"/>
</dbReference>
<dbReference type="Proteomes" id="UP000057389">
    <property type="component" value="Unassembled WGS sequence"/>
</dbReference>
<dbReference type="OrthoDB" id="5829918at2"/>
<name>A0A120DG80_9VIBR</name>
<accession>A0A120DG80</accession>
<feature type="transmembrane region" description="Helical" evidence="1">
    <location>
        <begin position="7"/>
        <end position="28"/>
    </location>
</feature>
<dbReference type="RefSeq" id="WP_017056739.1">
    <property type="nucleotide sequence ID" value="NZ_AP025514.1"/>
</dbReference>
<dbReference type="AlphaFoldDB" id="A0A120DG80"/>
<dbReference type="Pfam" id="PF07963">
    <property type="entry name" value="N_methyl"/>
    <property type="match status" value="1"/>
</dbReference>
<keyword evidence="1" id="KW-0472">Membrane</keyword>
<comment type="caution">
    <text evidence="2">The sequence shown here is derived from an EMBL/GenBank/DDBJ whole genome shotgun (WGS) entry which is preliminary data.</text>
</comment>
<reference evidence="2 3" key="1">
    <citation type="submission" date="2015-11" db="EMBL/GenBank/DDBJ databases">
        <title>Draft WGS of Vibrio toranzoniae.</title>
        <authorList>
            <person name="Lasa A."/>
            <person name="Romalde J.L."/>
        </authorList>
    </citation>
    <scope>NUCLEOTIDE SEQUENCE [LARGE SCALE GENOMIC DNA]</scope>
    <source>
        <strain evidence="2 3">Vb 10.8</strain>
    </source>
</reference>
<dbReference type="GeneID" id="300179233"/>